<evidence type="ECO:0000256" key="1">
    <source>
        <dbReference type="SAM" id="SignalP"/>
    </source>
</evidence>
<dbReference type="KEGG" id="sbar:H5V43_11010"/>
<evidence type="ECO:0000313" key="2">
    <source>
        <dbReference type="EMBL" id="QOT70665.1"/>
    </source>
</evidence>
<dbReference type="RefSeq" id="WP_025548333.1">
    <property type="nucleotide sequence ID" value="NZ_BATN01000021.1"/>
</dbReference>
<proteinExistence type="predicted"/>
<accession>A0A7M2GE36</accession>
<sequence>MKFLSFAIASALAVTPAFAHGDDKPRHGGQVAEVGETIFELVRTPAGASLYIMEDGDEVPAASMTGKLIVTAGGKKTDVPLVAAKGNQFVAKGAQIPSGARVGVLVINKQTQARQSATFAIK</sequence>
<dbReference type="EMBL" id="CP060035">
    <property type="protein sequence ID" value="QOT70665.1"/>
    <property type="molecule type" value="Genomic_DNA"/>
</dbReference>
<name>A0A7M2GE36_SPHSA</name>
<feature type="signal peptide" evidence="1">
    <location>
        <begin position="1"/>
        <end position="19"/>
    </location>
</feature>
<organism evidence="2 3">
    <name type="scientific">Sphingobium fuliginis (strain ATCC 27551)</name>
    <dbReference type="NCBI Taxonomy" id="336203"/>
    <lineage>
        <taxon>Bacteria</taxon>
        <taxon>Pseudomonadati</taxon>
        <taxon>Pseudomonadota</taxon>
        <taxon>Alphaproteobacteria</taxon>
        <taxon>Sphingomonadales</taxon>
        <taxon>Sphingomonadaceae</taxon>
        <taxon>Sphingobium</taxon>
    </lineage>
</organism>
<keyword evidence="1" id="KW-0732">Signal</keyword>
<reference evidence="3" key="1">
    <citation type="submission" date="2020-08" db="EMBL/GenBank/DDBJ databases">
        <title>Complete genome sequence of Sphingobium barthaii strain KK22, a high-molecular-weight polycyclic aromatic hydrocarbon-degrading soil bacterium.</title>
        <authorList>
            <person name="Mori J.F."/>
            <person name="Kanaly R.A."/>
        </authorList>
    </citation>
    <scope>NUCLEOTIDE SEQUENCE [LARGE SCALE GENOMIC DNA]</scope>
    <source>
        <strain evidence="3">KK22</strain>
    </source>
</reference>
<evidence type="ECO:0008006" key="4">
    <source>
        <dbReference type="Google" id="ProtNLM"/>
    </source>
</evidence>
<feature type="chain" id="PRO_5032694382" description="DUF5666 domain-containing protein" evidence="1">
    <location>
        <begin position="20"/>
        <end position="122"/>
    </location>
</feature>
<protein>
    <recommendedName>
        <fullName evidence="4">DUF5666 domain-containing protein</fullName>
    </recommendedName>
</protein>
<dbReference type="AlphaFoldDB" id="A0A7M2GE36"/>
<evidence type="ECO:0000313" key="3">
    <source>
        <dbReference type="Proteomes" id="UP000593663"/>
    </source>
</evidence>
<dbReference type="Proteomes" id="UP000593663">
    <property type="component" value="Chromosome 1"/>
</dbReference>
<gene>
    <name evidence="2" type="ORF">H5V43_11010</name>
</gene>